<dbReference type="EMBL" id="HG805889">
    <property type="protein sequence ID" value="CDW54298.1"/>
    <property type="molecule type" value="Genomic_DNA"/>
</dbReference>
<feature type="domain" description="Tudor" evidence="2">
    <location>
        <begin position="177"/>
        <end position="289"/>
    </location>
</feature>
<accession>A0A077Z3Q1</accession>
<dbReference type="SUPFAM" id="SSF63748">
    <property type="entry name" value="Tudor/PWWP/MBT"/>
    <property type="match status" value="1"/>
</dbReference>
<protein>
    <submittedName>
        <fullName evidence="3">TUDOR domain containing protein</fullName>
    </submittedName>
</protein>
<evidence type="ECO:0000259" key="2">
    <source>
        <dbReference type="Pfam" id="PF00567"/>
    </source>
</evidence>
<dbReference type="OrthoDB" id="9995375at2759"/>
<evidence type="ECO:0000256" key="1">
    <source>
        <dbReference type="SAM" id="MobiDB-lite"/>
    </source>
</evidence>
<organism evidence="3 4">
    <name type="scientific">Trichuris trichiura</name>
    <name type="common">Whipworm</name>
    <name type="synonym">Trichocephalus trichiurus</name>
    <dbReference type="NCBI Taxonomy" id="36087"/>
    <lineage>
        <taxon>Eukaryota</taxon>
        <taxon>Metazoa</taxon>
        <taxon>Ecdysozoa</taxon>
        <taxon>Nematoda</taxon>
        <taxon>Enoplea</taxon>
        <taxon>Dorylaimia</taxon>
        <taxon>Trichinellida</taxon>
        <taxon>Trichuridae</taxon>
        <taxon>Trichuris</taxon>
    </lineage>
</organism>
<dbReference type="Pfam" id="PF00567">
    <property type="entry name" value="TUDOR"/>
    <property type="match status" value="1"/>
</dbReference>
<keyword evidence="4" id="KW-1185">Reference proteome</keyword>
<dbReference type="Proteomes" id="UP000030665">
    <property type="component" value="Unassembled WGS sequence"/>
</dbReference>
<proteinExistence type="predicted"/>
<dbReference type="AlphaFoldDB" id="A0A077Z3Q1"/>
<dbReference type="Gene3D" id="2.30.30.140">
    <property type="match status" value="1"/>
</dbReference>
<feature type="region of interest" description="Disordered" evidence="1">
    <location>
        <begin position="111"/>
        <end position="133"/>
    </location>
</feature>
<dbReference type="InterPro" id="IPR002999">
    <property type="entry name" value="Tudor"/>
</dbReference>
<evidence type="ECO:0000313" key="3">
    <source>
        <dbReference type="EMBL" id="CDW54298.1"/>
    </source>
</evidence>
<dbReference type="PANTHER" id="PTHR16442">
    <property type="entry name" value="RING FINGER PROTEIN 17"/>
    <property type="match status" value="1"/>
</dbReference>
<dbReference type="PANTHER" id="PTHR16442:SF1">
    <property type="entry name" value="RING FINGER PROTEIN 17"/>
    <property type="match status" value="1"/>
</dbReference>
<evidence type="ECO:0000313" key="4">
    <source>
        <dbReference type="Proteomes" id="UP000030665"/>
    </source>
</evidence>
<reference evidence="3" key="2">
    <citation type="submission" date="2014-03" db="EMBL/GenBank/DDBJ databases">
        <title>The whipworm genome and dual-species transcriptomics of an intimate host-pathogen interaction.</title>
        <authorList>
            <person name="Foth B.J."/>
            <person name="Tsai I.J."/>
            <person name="Reid A.J."/>
            <person name="Bancroft A.J."/>
            <person name="Nichol S."/>
            <person name="Tracey A."/>
            <person name="Holroyd N."/>
            <person name="Cotton J.A."/>
            <person name="Stanley E.J."/>
            <person name="Zarowiecki M."/>
            <person name="Liu J.Z."/>
            <person name="Huckvale T."/>
            <person name="Cooper P.J."/>
            <person name="Grencis R.K."/>
            <person name="Berriman M."/>
        </authorList>
    </citation>
    <scope>NUCLEOTIDE SEQUENCE [LARGE SCALE GENOMIC DNA]</scope>
</reference>
<name>A0A077Z3Q1_TRITR</name>
<sequence>MVGDNFERYCKNLAETRAMNYTTDAISKWLEIFCQTKWKKILIDELKVNGKDLLSFRKEDLTVALSNGYKVEELDELMDCIRSFRMQQLCEPDALICRYLTAVSVRENSRQYKPKSEKGVARPPGDKNENLDEGAGSVQLAAREEENLHATNVNDVYPKQLSLLNEIEKESDGLFIARISQWETPNRFFITTQKWDREVKKMEKYLTECYRELPTIQLDTIFPDKPCCVLCEASETWMRGRICKTVLEHGSLPVHCVDHGYTVESPFRSIRELPVKMIKRPPLSLMCKVELGGLYGGSDEECLEKVSKYGFMVAVQITMKDYDRCTVKLFNPKTKERISALQR</sequence>
<feature type="compositionally biased region" description="Basic and acidic residues" evidence="1">
    <location>
        <begin position="111"/>
        <end position="130"/>
    </location>
</feature>
<reference evidence="3" key="1">
    <citation type="submission" date="2014-01" db="EMBL/GenBank/DDBJ databases">
        <authorList>
            <person name="Aslett M."/>
        </authorList>
    </citation>
    <scope>NUCLEOTIDE SEQUENCE</scope>
</reference>
<gene>
    <name evidence="3" type="ORF">TTRE_0000256801</name>
</gene>